<evidence type="ECO:0000256" key="1">
    <source>
        <dbReference type="SAM" id="MobiDB-lite"/>
    </source>
</evidence>
<evidence type="ECO:0000313" key="2">
    <source>
        <dbReference type="EMBL" id="SOQ50474.1"/>
    </source>
</evidence>
<proteinExistence type="predicted"/>
<dbReference type="EMBL" id="ODYU01007582">
    <property type="protein sequence ID" value="SOQ50474.1"/>
    <property type="molecule type" value="Genomic_DNA"/>
</dbReference>
<dbReference type="AlphaFoldDB" id="A0A2H1WDC3"/>
<accession>A0A2H1WDC3</accession>
<reference evidence="2" key="1">
    <citation type="submission" date="2016-07" db="EMBL/GenBank/DDBJ databases">
        <authorList>
            <person name="Bretaudeau A."/>
        </authorList>
    </citation>
    <scope>NUCLEOTIDE SEQUENCE</scope>
    <source>
        <strain evidence="2">Rice</strain>
        <tissue evidence="2">Whole body</tissue>
    </source>
</reference>
<protein>
    <submittedName>
        <fullName evidence="2">SFRICE_012157</fullName>
    </submittedName>
</protein>
<name>A0A2H1WDC3_SPOFR</name>
<sequence>MQRYALYNVHPLLTNHVIRSHVIDGEPIVIYWAQFQTPRYYCEFFKKPCNTLPGTGIEPKTKGNRRRPWTLETPEALQVPFWKLGFFYGIGGKRANESPDGKRSAPPMDTRNTRGATGALPAFFKKEYALFLKFKSVRNLRVVVRESGIGKIGKGGIEPPLTSLTQRNKTQALFHGLKSSLNSPILDEARESIRLLLTKNHPVPTPAFRARAPGIGDFTSLFGEAEV</sequence>
<feature type="region of interest" description="Disordered" evidence="1">
    <location>
        <begin position="95"/>
        <end position="114"/>
    </location>
</feature>
<gene>
    <name evidence="2" type="ORF">SFRICE_012157</name>
</gene>
<organism evidence="2">
    <name type="scientific">Spodoptera frugiperda</name>
    <name type="common">Fall armyworm</name>
    <dbReference type="NCBI Taxonomy" id="7108"/>
    <lineage>
        <taxon>Eukaryota</taxon>
        <taxon>Metazoa</taxon>
        <taxon>Ecdysozoa</taxon>
        <taxon>Arthropoda</taxon>
        <taxon>Hexapoda</taxon>
        <taxon>Insecta</taxon>
        <taxon>Pterygota</taxon>
        <taxon>Neoptera</taxon>
        <taxon>Endopterygota</taxon>
        <taxon>Lepidoptera</taxon>
        <taxon>Glossata</taxon>
        <taxon>Ditrysia</taxon>
        <taxon>Noctuoidea</taxon>
        <taxon>Noctuidae</taxon>
        <taxon>Amphipyrinae</taxon>
        <taxon>Spodoptera</taxon>
    </lineage>
</organism>